<feature type="region of interest" description="Disordered" evidence="2">
    <location>
        <begin position="34"/>
        <end position="81"/>
    </location>
</feature>
<organism evidence="4 5">
    <name type="scientific">Podospora fimiseda</name>
    <dbReference type="NCBI Taxonomy" id="252190"/>
    <lineage>
        <taxon>Eukaryota</taxon>
        <taxon>Fungi</taxon>
        <taxon>Dikarya</taxon>
        <taxon>Ascomycota</taxon>
        <taxon>Pezizomycotina</taxon>
        <taxon>Sordariomycetes</taxon>
        <taxon>Sordariomycetidae</taxon>
        <taxon>Sordariales</taxon>
        <taxon>Podosporaceae</taxon>
        <taxon>Podospora</taxon>
    </lineage>
</organism>
<dbReference type="SMART" id="SM00903">
    <property type="entry name" value="Flavin_Reduct"/>
    <property type="match status" value="1"/>
</dbReference>
<keyword evidence="1" id="KW-0560">Oxidoreductase</keyword>
<evidence type="ECO:0000313" key="5">
    <source>
        <dbReference type="Proteomes" id="UP001301958"/>
    </source>
</evidence>
<comment type="caution">
    <text evidence="4">The sequence shown here is derived from an EMBL/GenBank/DDBJ whole genome shotgun (WGS) entry which is preliminary data.</text>
</comment>
<dbReference type="EMBL" id="MU865445">
    <property type="protein sequence ID" value="KAK4222986.1"/>
    <property type="molecule type" value="Genomic_DNA"/>
</dbReference>
<dbReference type="Proteomes" id="UP001301958">
    <property type="component" value="Unassembled WGS sequence"/>
</dbReference>
<dbReference type="PANTHER" id="PTHR30466:SF1">
    <property type="entry name" value="FMN REDUCTASE (NADH) RUTF"/>
    <property type="match status" value="1"/>
</dbReference>
<feature type="compositionally biased region" description="Low complexity" evidence="2">
    <location>
        <begin position="52"/>
        <end position="63"/>
    </location>
</feature>
<dbReference type="SUPFAM" id="SSF50475">
    <property type="entry name" value="FMN-binding split barrel"/>
    <property type="match status" value="1"/>
</dbReference>
<dbReference type="GO" id="GO:0010181">
    <property type="term" value="F:FMN binding"/>
    <property type="evidence" value="ECO:0007669"/>
    <property type="project" value="InterPro"/>
</dbReference>
<protein>
    <submittedName>
        <fullName evidence="4">Flavin reductase-like protein</fullName>
    </submittedName>
</protein>
<evidence type="ECO:0000256" key="2">
    <source>
        <dbReference type="SAM" id="MobiDB-lite"/>
    </source>
</evidence>
<feature type="domain" description="Flavin reductase like" evidence="3">
    <location>
        <begin position="88"/>
        <end position="254"/>
    </location>
</feature>
<sequence>MSSLRVVVESCCTSSSYSSNLLFRHGAWAARTPPPPFRKQHYHRTPRCSFHTSKPTPQQFTSSPPKPPSTPPKSSPSTSLSEQFRSLMRLTPHSVVVCTSFHHSKPRAMTMSSFTSLSLHPSPTISFNIATPSRTLDAVESSRRFNIHILSDDSHGARIADWLARGRNQGEGQVFGRLKEESGCELLQGNESSPVLKGDGVLYVLRCRVLDEEVNKGLVRVRDHVIVLGEVMEILRGREGNDFGLVYADRTYRRLGGCIIPGRIIDAEEEGQEG</sequence>
<dbReference type="Gene3D" id="2.30.110.10">
    <property type="entry name" value="Electron Transport, Fmn-binding Protein, Chain A"/>
    <property type="match status" value="1"/>
</dbReference>
<dbReference type="InterPro" id="IPR050268">
    <property type="entry name" value="NADH-dep_flavin_reductase"/>
</dbReference>
<keyword evidence="5" id="KW-1185">Reference proteome</keyword>
<evidence type="ECO:0000259" key="3">
    <source>
        <dbReference type="SMART" id="SM00903"/>
    </source>
</evidence>
<dbReference type="InterPro" id="IPR012349">
    <property type="entry name" value="Split_barrel_FMN-bd"/>
</dbReference>
<dbReference type="PANTHER" id="PTHR30466">
    <property type="entry name" value="FLAVIN REDUCTASE"/>
    <property type="match status" value="1"/>
</dbReference>
<proteinExistence type="predicted"/>
<reference evidence="4" key="1">
    <citation type="journal article" date="2023" name="Mol. Phylogenet. Evol.">
        <title>Genome-scale phylogeny and comparative genomics of the fungal order Sordariales.</title>
        <authorList>
            <person name="Hensen N."/>
            <person name="Bonometti L."/>
            <person name="Westerberg I."/>
            <person name="Brannstrom I.O."/>
            <person name="Guillou S."/>
            <person name="Cros-Aarteil S."/>
            <person name="Calhoun S."/>
            <person name="Haridas S."/>
            <person name="Kuo A."/>
            <person name="Mondo S."/>
            <person name="Pangilinan J."/>
            <person name="Riley R."/>
            <person name="LaButti K."/>
            <person name="Andreopoulos B."/>
            <person name="Lipzen A."/>
            <person name="Chen C."/>
            <person name="Yan M."/>
            <person name="Daum C."/>
            <person name="Ng V."/>
            <person name="Clum A."/>
            <person name="Steindorff A."/>
            <person name="Ohm R.A."/>
            <person name="Martin F."/>
            <person name="Silar P."/>
            <person name="Natvig D.O."/>
            <person name="Lalanne C."/>
            <person name="Gautier V."/>
            <person name="Ament-Velasquez S.L."/>
            <person name="Kruys A."/>
            <person name="Hutchinson M.I."/>
            <person name="Powell A.J."/>
            <person name="Barry K."/>
            <person name="Miller A.N."/>
            <person name="Grigoriev I.V."/>
            <person name="Debuchy R."/>
            <person name="Gladieux P."/>
            <person name="Hiltunen Thoren M."/>
            <person name="Johannesson H."/>
        </authorList>
    </citation>
    <scope>NUCLEOTIDE SEQUENCE</scope>
    <source>
        <strain evidence="4">CBS 990.96</strain>
    </source>
</reference>
<evidence type="ECO:0000313" key="4">
    <source>
        <dbReference type="EMBL" id="KAK4222986.1"/>
    </source>
</evidence>
<dbReference type="Pfam" id="PF01613">
    <property type="entry name" value="Flavin_Reduct"/>
    <property type="match status" value="1"/>
</dbReference>
<reference evidence="4" key="2">
    <citation type="submission" date="2023-05" db="EMBL/GenBank/DDBJ databases">
        <authorList>
            <consortium name="Lawrence Berkeley National Laboratory"/>
            <person name="Steindorff A."/>
            <person name="Hensen N."/>
            <person name="Bonometti L."/>
            <person name="Westerberg I."/>
            <person name="Brannstrom I.O."/>
            <person name="Guillou S."/>
            <person name="Cros-Aarteil S."/>
            <person name="Calhoun S."/>
            <person name="Haridas S."/>
            <person name="Kuo A."/>
            <person name="Mondo S."/>
            <person name="Pangilinan J."/>
            <person name="Riley R."/>
            <person name="Labutti K."/>
            <person name="Andreopoulos B."/>
            <person name="Lipzen A."/>
            <person name="Chen C."/>
            <person name="Yanf M."/>
            <person name="Daum C."/>
            <person name="Ng V."/>
            <person name="Clum A."/>
            <person name="Ohm R."/>
            <person name="Martin F."/>
            <person name="Silar P."/>
            <person name="Natvig D."/>
            <person name="Lalanne C."/>
            <person name="Gautier V."/>
            <person name="Ament-Velasquez S.L."/>
            <person name="Kruys A."/>
            <person name="Hutchinson M.I."/>
            <person name="Powell A.J."/>
            <person name="Barry K."/>
            <person name="Miller A.N."/>
            <person name="Grigoriev I.V."/>
            <person name="Debuchy R."/>
            <person name="Gladieux P."/>
            <person name="Thoren M.H."/>
            <person name="Johannesson H."/>
        </authorList>
    </citation>
    <scope>NUCLEOTIDE SEQUENCE</scope>
    <source>
        <strain evidence="4">CBS 990.96</strain>
    </source>
</reference>
<dbReference type="AlphaFoldDB" id="A0AAN6YQ90"/>
<name>A0AAN6YQ90_9PEZI</name>
<gene>
    <name evidence="4" type="ORF">QBC38DRAFT_61529</name>
</gene>
<dbReference type="GO" id="GO:0042602">
    <property type="term" value="F:riboflavin reductase (NADPH) activity"/>
    <property type="evidence" value="ECO:0007669"/>
    <property type="project" value="TreeGrafter"/>
</dbReference>
<accession>A0AAN6YQ90</accession>
<evidence type="ECO:0000256" key="1">
    <source>
        <dbReference type="ARBA" id="ARBA00023002"/>
    </source>
</evidence>
<dbReference type="InterPro" id="IPR002563">
    <property type="entry name" value="Flavin_Rdtase-like_dom"/>
</dbReference>
<feature type="compositionally biased region" description="Pro residues" evidence="2">
    <location>
        <begin position="64"/>
        <end position="74"/>
    </location>
</feature>